<sequence>MAGMLTLGSVLGGIAAYGLAYSMFEPILEPILKYFELLKEFEGIKADLEDQCYWSLFLVGVTPVPFQLGTLSAGLIGMRLDGFIAVIAISRGIRYFGLAALVRVFGSRLEKILDRYETPLMIGFLLIFVGLIVYSLAS</sequence>
<keyword evidence="1" id="KW-0812">Transmembrane</keyword>
<evidence type="ECO:0000313" key="2">
    <source>
        <dbReference type="EMBL" id="SME99925.1"/>
    </source>
</evidence>
<dbReference type="GO" id="GO:0005886">
    <property type="term" value="C:plasma membrane"/>
    <property type="evidence" value="ECO:0007669"/>
    <property type="project" value="TreeGrafter"/>
</dbReference>
<keyword evidence="1" id="KW-0472">Membrane</keyword>
<feature type="transmembrane region" description="Helical" evidence="1">
    <location>
        <begin position="83"/>
        <end position="106"/>
    </location>
</feature>
<dbReference type="InterPro" id="IPR051311">
    <property type="entry name" value="DedA_domain"/>
</dbReference>
<dbReference type="AlphaFoldDB" id="A0A1Y6BBV3"/>
<evidence type="ECO:0008006" key="4">
    <source>
        <dbReference type="Google" id="ProtNLM"/>
    </source>
</evidence>
<dbReference type="PANTHER" id="PTHR42709">
    <property type="entry name" value="ALKALINE PHOSPHATASE LIKE PROTEIN"/>
    <property type="match status" value="1"/>
</dbReference>
<keyword evidence="3" id="KW-1185">Reference proteome</keyword>
<organism evidence="2 3">
    <name type="scientific">Pseudobacteriovorax antillogorgiicola</name>
    <dbReference type="NCBI Taxonomy" id="1513793"/>
    <lineage>
        <taxon>Bacteria</taxon>
        <taxon>Pseudomonadati</taxon>
        <taxon>Bdellovibrionota</taxon>
        <taxon>Oligoflexia</taxon>
        <taxon>Oligoflexales</taxon>
        <taxon>Pseudobacteriovoracaceae</taxon>
        <taxon>Pseudobacteriovorax</taxon>
    </lineage>
</organism>
<keyword evidence="1" id="KW-1133">Transmembrane helix</keyword>
<feature type="transmembrane region" description="Helical" evidence="1">
    <location>
        <begin position="118"/>
        <end position="137"/>
    </location>
</feature>
<accession>A0A1Y6BBV3</accession>
<dbReference type="STRING" id="1513793.SAMN06296036_10354"/>
<dbReference type="Proteomes" id="UP000192907">
    <property type="component" value="Unassembled WGS sequence"/>
</dbReference>
<protein>
    <recommendedName>
        <fullName evidence="4">Membrane protein YqaA, SNARE-associated domain</fullName>
    </recommendedName>
</protein>
<evidence type="ECO:0000313" key="3">
    <source>
        <dbReference type="Proteomes" id="UP000192907"/>
    </source>
</evidence>
<evidence type="ECO:0000256" key="1">
    <source>
        <dbReference type="SAM" id="Phobius"/>
    </source>
</evidence>
<feature type="transmembrane region" description="Helical" evidence="1">
    <location>
        <begin position="53"/>
        <end position="76"/>
    </location>
</feature>
<dbReference type="PANTHER" id="PTHR42709:SF11">
    <property type="entry name" value="DEDA FAMILY PROTEIN"/>
    <property type="match status" value="1"/>
</dbReference>
<proteinExistence type="predicted"/>
<dbReference type="EMBL" id="FWZT01000003">
    <property type="protein sequence ID" value="SME99925.1"/>
    <property type="molecule type" value="Genomic_DNA"/>
</dbReference>
<name>A0A1Y6BBV3_9BACT</name>
<reference evidence="3" key="1">
    <citation type="submission" date="2017-04" db="EMBL/GenBank/DDBJ databases">
        <authorList>
            <person name="Varghese N."/>
            <person name="Submissions S."/>
        </authorList>
    </citation>
    <scope>NUCLEOTIDE SEQUENCE [LARGE SCALE GENOMIC DNA]</scope>
    <source>
        <strain evidence="3">RKEM611</strain>
    </source>
</reference>
<gene>
    <name evidence="2" type="ORF">SAMN06296036_10354</name>
</gene>